<gene>
    <name evidence="2" type="ORF">PHPALM_1638</name>
</gene>
<accession>A0A2P4YRV3</accession>
<evidence type="ECO:0000313" key="3">
    <source>
        <dbReference type="Proteomes" id="UP000237271"/>
    </source>
</evidence>
<sequence length="169" mass="18654">MCAFSVRNLEPMETSGAFTVSLYSLTWRSDSANAEAIERQVWVFVQLVLPPEQPLESVWFTGEDDNMKTQNLGITDQSNGQTLQLDYSQNSRAVPLTVDTIQELVKTQLMLSLYSGKSRARATDVLLSKTLVPLRNSLLGEKKRQNGVGAASASCVKPASRVDSSKLRE</sequence>
<dbReference type="OrthoDB" id="10262375at2759"/>
<organism evidence="2 3">
    <name type="scientific">Phytophthora palmivora</name>
    <dbReference type="NCBI Taxonomy" id="4796"/>
    <lineage>
        <taxon>Eukaryota</taxon>
        <taxon>Sar</taxon>
        <taxon>Stramenopiles</taxon>
        <taxon>Oomycota</taxon>
        <taxon>Peronosporomycetes</taxon>
        <taxon>Peronosporales</taxon>
        <taxon>Peronosporaceae</taxon>
        <taxon>Phytophthora</taxon>
    </lineage>
</organism>
<evidence type="ECO:0000256" key="1">
    <source>
        <dbReference type="SAM" id="MobiDB-lite"/>
    </source>
</evidence>
<evidence type="ECO:0000313" key="2">
    <source>
        <dbReference type="EMBL" id="POM80520.1"/>
    </source>
</evidence>
<proteinExistence type="predicted"/>
<dbReference type="Proteomes" id="UP000237271">
    <property type="component" value="Unassembled WGS sequence"/>
</dbReference>
<dbReference type="AlphaFoldDB" id="A0A2P4YRV3"/>
<feature type="region of interest" description="Disordered" evidence="1">
    <location>
        <begin position="145"/>
        <end position="169"/>
    </location>
</feature>
<keyword evidence="3" id="KW-1185">Reference proteome</keyword>
<reference evidence="2 3" key="1">
    <citation type="journal article" date="2017" name="Genome Biol. Evol.">
        <title>Phytophthora megakarya and P. palmivora, closely related causal agents of cacao black pod rot, underwent increases in genome sizes and gene numbers by different mechanisms.</title>
        <authorList>
            <person name="Ali S.S."/>
            <person name="Shao J."/>
            <person name="Lary D.J."/>
            <person name="Kronmiller B."/>
            <person name="Shen D."/>
            <person name="Strem M.D."/>
            <person name="Amoako-Attah I."/>
            <person name="Akrofi A.Y."/>
            <person name="Begoude B.A."/>
            <person name="Ten Hoopen G.M."/>
            <person name="Coulibaly K."/>
            <person name="Kebe B.I."/>
            <person name="Melnick R.L."/>
            <person name="Guiltinan M.J."/>
            <person name="Tyler B.M."/>
            <person name="Meinhardt L.W."/>
            <person name="Bailey B.A."/>
        </authorList>
    </citation>
    <scope>NUCLEOTIDE SEQUENCE [LARGE SCALE GENOMIC DNA]</scope>
    <source>
        <strain evidence="3">sbr112.9</strain>
    </source>
</reference>
<name>A0A2P4YRV3_9STRA</name>
<dbReference type="EMBL" id="NCKW01000419">
    <property type="protein sequence ID" value="POM80520.1"/>
    <property type="molecule type" value="Genomic_DNA"/>
</dbReference>
<comment type="caution">
    <text evidence="2">The sequence shown here is derived from an EMBL/GenBank/DDBJ whole genome shotgun (WGS) entry which is preliminary data.</text>
</comment>
<protein>
    <submittedName>
        <fullName evidence="2">Uncharacterized protein</fullName>
    </submittedName>
</protein>